<name>A0A6J4SD49_9ACTN</name>
<gene>
    <name evidence="1" type="ORF">AVDCRST_MAG30-1282</name>
</gene>
<evidence type="ECO:0000313" key="1">
    <source>
        <dbReference type="EMBL" id="CAA9489489.1"/>
    </source>
</evidence>
<sequence length="84" mass="8932">MNDNGKPGSQMWKGARRGAGWALGVGGVISAATVLRDGPREAVKAMLKAGMRGREVAAEASEQLQDLYAEAQAERFPPPEPPDR</sequence>
<proteinExistence type="predicted"/>
<dbReference type="AlphaFoldDB" id="A0A6J4SD49"/>
<reference evidence="1" key="1">
    <citation type="submission" date="2020-02" db="EMBL/GenBank/DDBJ databases">
        <authorList>
            <person name="Meier V. D."/>
        </authorList>
    </citation>
    <scope>NUCLEOTIDE SEQUENCE</scope>
    <source>
        <strain evidence="1">AVDCRST_MAG30</strain>
    </source>
</reference>
<dbReference type="EMBL" id="CADCVS010000188">
    <property type="protein sequence ID" value="CAA9489489.1"/>
    <property type="molecule type" value="Genomic_DNA"/>
</dbReference>
<accession>A0A6J4SD49</accession>
<protein>
    <submittedName>
        <fullName evidence="1">Uncharacterized protein</fullName>
    </submittedName>
</protein>
<organism evidence="1">
    <name type="scientific">uncultured Solirubrobacteraceae bacterium</name>
    <dbReference type="NCBI Taxonomy" id="1162706"/>
    <lineage>
        <taxon>Bacteria</taxon>
        <taxon>Bacillati</taxon>
        <taxon>Actinomycetota</taxon>
        <taxon>Thermoleophilia</taxon>
        <taxon>Solirubrobacterales</taxon>
        <taxon>Solirubrobacteraceae</taxon>
        <taxon>environmental samples</taxon>
    </lineage>
</organism>